<sequence>MGYNKVINDCMGIKKEESVLILTDDNKINIAQNLYNEARKITDNVYMTIMKPRDVNGEEPPEEIADFMRSVDVVIAPTTVSITHTLARSEASSSGTRIGSMPNITEDMFINGAINADFDIVLKLTEKLSKKLTKAKYARIEKDNKVLEFNLEDRQGINSPGVYINKKEAGNIPSGEAFIAPVESSVNGEIIIDGSMVGIGLLENPLYMKIESGKIVELKGDIENKLDILFESEENHTIAELGIGTNPAARLTGIILEDEKVFGTVHIAFGTNTSFGGENSASCHLDGIILKPTLYLDDEIIIENGEFKINY</sequence>
<dbReference type="PANTHER" id="PTHR34448">
    <property type="entry name" value="AMINOPEPTIDASE"/>
    <property type="match status" value="1"/>
</dbReference>
<dbReference type="Proteomes" id="UP001519306">
    <property type="component" value="Unassembled WGS sequence"/>
</dbReference>
<dbReference type="RefSeq" id="WP_210059863.1">
    <property type="nucleotide sequence ID" value="NZ_JAGGLJ010000001.1"/>
</dbReference>
<dbReference type="PANTHER" id="PTHR34448:SF1">
    <property type="entry name" value="BLL6088 PROTEIN"/>
    <property type="match status" value="1"/>
</dbReference>
<keyword evidence="2" id="KW-0645">Protease</keyword>
<name>A0ABS4K9V4_9FIRM</name>
<organism evidence="2 3">
    <name type="scientific">Peptoniphilus stercorisuis</name>
    <dbReference type="NCBI Taxonomy" id="1436965"/>
    <lineage>
        <taxon>Bacteria</taxon>
        <taxon>Bacillati</taxon>
        <taxon>Bacillota</taxon>
        <taxon>Tissierellia</taxon>
        <taxon>Tissierellales</taxon>
        <taxon>Peptoniphilaceae</taxon>
        <taxon>Peptoniphilus</taxon>
    </lineage>
</organism>
<keyword evidence="1" id="KW-0479">Metal-binding</keyword>
<dbReference type="InterPro" id="IPR052170">
    <property type="entry name" value="M29_Exopeptidase"/>
</dbReference>
<proteinExistence type="predicted"/>
<protein>
    <submittedName>
        <fullName evidence="2">Leucyl aminopeptidase (Aminopeptidase T)</fullName>
    </submittedName>
</protein>
<evidence type="ECO:0000313" key="2">
    <source>
        <dbReference type="EMBL" id="MBP2024558.1"/>
    </source>
</evidence>
<comment type="caution">
    <text evidence="2">The sequence shown here is derived from an EMBL/GenBank/DDBJ whole genome shotgun (WGS) entry which is preliminary data.</text>
</comment>
<gene>
    <name evidence="2" type="ORF">J2Z71_000073</name>
</gene>
<dbReference type="SUPFAM" id="SSF144052">
    <property type="entry name" value="Thermophilic metalloprotease-like"/>
    <property type="match status" value="1"/>
</dbReference>
<keyword evidence="2" id="KW-0378">Hydrolase</keyword>
<reference evidence="2 3" key="1">
    <citation type="submission" date="2021-03" db="EMBL/GenBank/DDBJ databases">
        <title>Genomic Encyclopedia of Type Strains, Phase IV (KMG-IV): sequencing the most valuable type-strain genomes for metagenomic binning, comparative biology and taxonomic classification.</title>
        <authorList>
            <person name="Goeker M."/>
        </authorList>
    </citation>
    <scope>NUCLEOTIDE SEQUENCE [LARGE SCALE GENOMIC DNA]</scope>
    <source>
        <strain evidence="2 3">DSM 27563</strain>
    </source>
</reference>
<dbReference type="InterPro" id="IPR058739">
    <property type="entry name" value="NicX"/>
</dbReference>
<keyword evidence="2" id="KW-0031">Aminopeptidase</keyword>
<evidence type="ECO:0000313" key="3">
    <source>
        <dbReference type="Proteomes" id="UP001519306"/>
    </source>
</evidence>
<evidence type="ECO:0000256" key="1">
    <source>
        <dbReference type="ARBA" id="ARBA00022723"/>
    </source>
</evidence>
<dbReference type="Pfam" id="PF26233">
    <property type="entry name" value="NicX"/>
    <property type="match status" value="1"/>
</dbReference>
<dbReference type="GO" id="GO:0004177">
    <property type="term" value="F:aminopeptidase activity"/>
    <property type="evidence" value="ECO:0007669"/>
    <property type="project" value="UniProtKB-KW"/>
</dbReference>
<keyword evidence="3" id="KW-1185">Reference proteome</keyword>
<accession>A0ABS4K9V4</accession>
<dbReference type="EMBL" id="JAGGLJ010000001">
    <property type="protein sequence ID" value="MBP2024558.1"/>
    <property type="molecule type" value="Genomic_DNA"/>
</dbReference>